<evidence type="ECO:0000313" key="12">
    <source>
        <dbReference type="EMBL" id="CAB4889410.1"/>
    </source>
</evidence>
<dbReference type="FunFam" id="3.10.20.810:FF:000001">
    <property type="entry name" value="Histidine biosynthesis bifunctional protein HisIE"/>
    <property type="match status" value="1"/>
</dbReference>
<keyword evidence="7" id="KW-0378">Hydrolase</keyword>
<dbReference type="Pfam" id="PF01502">
    <property type="entry name" value="PRA-CH"/>
    <property type="match status" value="1"/>
</dbReference>
<dbReference type="EMBL" id="CAEZYR010000011">
    <property type="protein sequence ID" value="CAB4730990.1"/>
    <property type="molecule type" value="Genomic_DNA"/>
</dbReference>
<evidence type="ECO:0000256" key="8">
    <source>
        <dbReference type="ARBA" id="ARBA00023102"/>
    </source>
</evidence>
<dbReference type="GO" id="GO:0000105">
    <property type="term" value="P:L-histidine biosynthetic process"/>
    <property type="evidence" value="ECO:0007669"/>
    <property type="project" value="UniProtKB-UniPathway"/>
</dbReference>
<comment type="pathway">
    <text evidence="2">Amino-acid biosynthesis; L-histidine biosynthesis; L-histidine from 5-phospho-alpha-D-ribose 1-diphosphate: step 3/9.</text>
</comment>
<evidence type="ECO:0000256" key="4">
    <source>
        <dbReference type="ARBA" id="ARBA00017720"/>
    </source>
</evidence>
<evidence type="ECO:0000256" key="7">
    <source>
        <dbReference type="ARBA" id="ARBA00022801"/>
    </source>
</evidence>
<dbReference type="GO" id="GO:0004635">
    <property type="term" value="F:phosphoribosyl-AMP cyclohydrolase activity"/>
    <property type="evidence" value="ECO:0007669"/>
    <property type="project" value="UniProtKB-EC"/>
</dbReference>
<dbReference type="InterPro" id="IPR002496">
    <property type="entry name" value="PRib_AMP_CycHydrolase_dom"/>
</dbReference>
<evidence type="ECO:0000313" key="10">
    <source>
        <dbReference type="EMBL" id="CAB4730990.1"/>
    </source>
</evidence>
<comment type="catalytic activity">
    <reaction evidence="1">
        <text>1-(5-phospho-beta-D-ribosyl)-5'-AMP + H2O = 1-(5-phospho-beta-D-ribosyl)-5-[(5-phospho-beta-D-ribosylamino)methylideneamino]imidazole-4-carboxamide</text>
        <dbReference type="Rhea" id="RHEA:20049"/>
        <dbReference type="ChEBI" id="CHEBI:15377"/>
        <dbReference type="ChEBI" id="CHEBI:58435"/>
        <dbReference type="ChEBI" id="CHEBI:59457"/>
        <dbReference type="EC" id="3.5.4.19"/>
    </reaction>
</comment>
<keyword evidence="8" id="KW-0368">Histidine biosynthesis</keyword>
<dbReference type="PANTHER" id="PTHR42945">
    <property type="entry name" value="HISTIDINE BIOSYNTHESIS BIFUNCTIONAL PROTEIN"/>
    <property type="match status" value="1"/>
</dbReference>
<organism evidence="11">
    <name type="scientific">freshwater metagenome</name>
    <dbReference type="NCBI Taxonomy" id="449393"/>
    <lineage>
        <taxon>unclassified sequences</taxon>
        <taxon>metagenomes</taxon>
        <taxon>ecological metagenomes</taxon>
    </lineage>
</organism>
<feature type="domain" description="Phosphoribosyl-AMP cyclohydrolase" evidence="9">
    <location>
        <begin position="60"/>
        <end position="134"/>
    </location>
</feature>
<dbReference type="InterPro" id="IPR038019">
    <property type="entry name" value="PRib_AMP_CycHydrolase_sf"/>
</dbReference>
<dbReference type="Gene3D" id="3.10.20.810">
    <property type="entry name" value="Phosphoribosyl-AMP cyclohydrolase"/>
    <property type="match status" value="1"/>
</dbReference>
<dbReference type="NCBIfam" id="NF000768">
    <property type="entry name" value="PRK00051.1"/>
    <property type="match status" value="1"/>
</dbReference>
<dbReference type="InterPro" id="IPR026660">
    <property type="entry name" value="PRA-CH"/>
</dbReference>
<evidence type="ECO:0000313" key="11">
    <source>
        <dbReference type="EMBL" id="CAB4826014.1"/>
    </source>
</evidence>
<protein>
    <recommendedName>
        <fullName evidence="4">Histidine biosynthesis bifunctional protein HisIE</fullName>
        <ecNumber evidence="3">3.5.4.19</ecNumber>
    </recommendedName>
</protein>
<dbReference type="AlphaFoldDB" id="A0A6J6ZZZ6"/>
<dbReference type="EMBL" id="CAFABA010000032">
    <property type="protein sequence ID" value="CAB4826014.1"/>
    <property type="molecule type" value="Genomic_DNA"/>
</dbReference>
<evidence type="ECO:0000256" key="6">
    <source>
        <dbReference type="ARBA" id="ARBA00022605"/>
    </source>
</evidence>
<proteinExistence type="inferred from homology"/>
<dbReference type="GO" id="GO:0004636">
    <property type="term" value="F:phosphoribosyl-ATP diphosphatase activity"/>
    <property type="evidence" value="ECO:0007669"/>
    <property type="project" value="UniProtKB-ARBA"/>
</dbReference>
<dbReference type="EC" id="3.5.4.19" evidence="3"/>
<evidence type="ECO:0000256" key="5">
    <source>
        <dbReference type="ARBA" id="ARBA00022490"/>
    </source>
</evidence>
<evidence type="ECO:0000259" key="9">
    <source>
        <dbReference type="Pfam" id="PF01502"/>
    </source>
</evidence>
<dbReference type="PANTHER" id="PTHR42945:SF1">
    <property type="entry name" value="HISTIDINE BIOSYNTHESIS BIFUNCTIONAL PROTEIN HIS7"/>
    <property type="match status" value="1"/>
</dbReference>
<keyword evidence="6" id="KW-0028">Amino-acid biosynthesis</keyword>
<dbReference type="SUPFAM" id="SSF141734">
    <property type="entry name" value="HisI-like"/>
    <property type="match status" value="1"/>
</dbReference>
<evidence type="ECO:0000256" key="2">
    <source>
        <dbReference type="ARBA" id="ARBA00005169"/>
    </source>
</evidence>
<name>A0A6J6ZZZ6_9ZZZZ</name>
<reference evidence="11" key="1">
    <citation type="submission" date="2020-05" db="EMBL/GenBank/DDBJ databases">
        <authorList>
            <person name="Chiriac C."/>
            <person name="Salcher M."/>
            <person name="Ghai R."/>
            <person name="Kavagutti S V."/>
        </authorList>
    </citation>
    <scope>NUCLEOTIDE SEQUENCE</scope>
</reference>
<dbReference type="EMBL" id="CAFBMH010000002">
    <property type="protein sequence ID" value="CAB4889410.1"/>
    <property type="molecule type" value="Genomic_DNA"/>
</dbReference>
<keyword evidence="5" id="KW-0963">Cytoplasm</keyword>
<gene>
    <name evidence="10" type="ORF">UFOPK2754_00476</name>
    <name evidence="11" type="ORF">UFOPK3139_01031</name>
    <name evidence="12" type="ORF">UFOPK3543_00125</name>
</gene>
<dbReference type="UniPathway" id="UPA00031">
    <property type="reaction ID" value="UER00008"/>
</dbReference>
<accession>A0A6J6ZZZ6</accession>
<sequence>MPQHRDNSLVGSLGATSNMTPMLAVTPITASDEELATIKFDANGLVTTVVQDIVTKGVLMVAWMNAETLRTSLEQGRTVFWSRSRQEVWRKGDTSGDRQFIREAYYDCDGDTLLMLVEQEGKGACHTGEYSCFYRPFGA</sequence>
<dbReference type="HAMAP" id="MF_01021">
    <property type="entry name" value="HisI"/>
    <property type="match status" value="1"/>
</dbReference>
<evidence type="ECO:0000256" key="1">
    <source>
        <dbReference type="ARBA" id="ARBA00000024"/>
    </source>
</evidence>
<evidence type="ECO:0000256" key="3">
    <source>
        <dbReference type="ARBA" id="ARBA00012721"/>
    </source>
</evidence>